<evidence type="ECO:0000256" key="1">
    <source>
        <dbReference type="SAM" id="MobiDB-lite"/>
    </source>
</evidence>
<feature type="compositionally biased region" description="Basic and acidic residues" evidence="1">
    <location>
        <begin position="85"/>
        <end position="94"/>
    </location>
</feature>
<feature type="compositionally biased region" description="Basic and acidic residues" evidence="1">
    <location>
        <begin position="402"/>
        <end position="429"/>
    </location>
</feature>
<protein>
    <recommendedName>
        <fullName evidence="4">RNA polymerase-associated protein LEO1</fullName>
    </recommendedName>
</protein>
<accession>A0ABD6EPS8</accession>
<dbReference type="AlphaFoldDB" id="A0ABD6EPS8"/>
<feature type="compositionally biased region" description="Basic and acidic residues" evidence="1">
    <location>
        <begin position="100"/>
        <end position="116"/>
    </location>
</feature>
<evidence type="ECO:0008006" key="4">
    <source>
        <dbReference type="Google" id="ProtNLM"/>
    </source>
</evidence>
<feature type="compositionally biased region" description="Polar residues" evidence="1">
    <location>
        <begin position="28"/>
        <end position="37"/>
    </location>
</feature>
<feature type="compositionally biased region" description="Acidic residues" evidence="1">
    <location>
        <begin position="450"/>
        <end position="459"/>
    </location>
</feature>
<evidence type="ECO:0000313" key="2">
    <source>
        <dbReference type="EMBL" id="MFH4978562.1"/>
    </source>
</evidence>
<dbReference type="EMBL" id="JBGFUD010003300">
    <property type="protein sequence ID" value="MFH4978562.1"/>
    <property type="molecule type" value="Genomic_DNA"/>
</dbReference>
<keyword evidence="3" id="KW-1185">Reference proteome</keyword>
<evidence type="ECO:0000313" key="3">
    <source>
        <dbReference type="Proteomes" id="UP001608902"/>
    </source>
</evidence>
<organism evidence="2 3">
    <name type="scientific">Gnathostoma spinigerum</name>
    <dbReference type="NCBI Taxonomy" id="75299"/>
    <lineage>
        <taxon>Eukaryota</taxon>
        <taxon>Metazoa</taxon>
        <taxon>Ecdysozoa</taxon>
        <taxon>Nematoda</taxon>
        <taxon>Chromadorea</taxon>
        <taxon>Rhabditida</taxon>
        <taxon>Spirurina</taxon>
        <taxon>Gnathostomatomorpha</taxon>
        <taxon>Gnathostomatoidea</taxon>
        <taxon>Gnathostomatidae</taxon>
        <taxon>Gnathostoma</taxon>
    </lineage>
</organism>
<name>A0ABD6EPS8_9BILA</name>
<dbReference type="PANTHER" id="PTHR23146">
    <property type="entry name" value="LEO1 PROTEIN"/>
    <property type="match status" value="1"/>
</dbReference>
<dbReference type="Proteomes" id="UP001608902">
    <property type="component" value="Unassembled WGS sequence"/>
</dbReference>
<dbReference type="PANTHER" id="PTHR23146:SF0">
    <property type="entry name" value="RNA POLYMERASE-ASSOCIATED PROTEIN LEO1"/>
    <property type="match status" value="1"/>
</dbReference>
<proteinExistence type="predicted"/>
<dbReference type="InterPro" id="IPR007149">
    <property type="entry name" value="Leo1"/>
</dbReference>
<feature type="compositionally biased region" description="Basic and acidic residues" evidence="1">
    <location>
        <begin position="483"/>
        <end position="498"/>
    </location>
</feature>
<feature type="compositionally biased region" description="Polar residues" evidence="1">
    <location>
        <begin position="49"/>
        <end position="65"/>
    </location>
</feature>
<reference evidence="2 3" key="1">
    <citation type="submission" date="2024-08" db="EMBL/GenBank/DDBJ databases">
        <title>Gnathostoma spinigerum genome.</title>
        <authorList>
            <person name="Gonzalez-Bertolin B."/>
            <person name="Monzon S."/>
            <person name="Zaballos A."/>
            <person name="Jimenez P."/>
            <person name="Dekumyoy P."/>
            <person name="Varona S."/>
            <person name="Cuesta I."/>
            <person name="Sumanam S."/>
            <person name="Adisakwattana P."/>
            <person name="Gasser R.B."/>
            <person name="Hernandez-Gonzalez A."/>
            <person name="Young N.D."/>
            <person name="Perteguer M.J."/>
        </authorList>
    </citation>
    <scope>NUCLEOTIDE SEQUENCE [LARGE SCALE GENOMIC DNA]</scope>
    <source>
        <strain evidence="2">AL3</strain>
        <tissue evidence="2">Liver</tissue>
    </source>
</reference>
<gene>
    <name evidence="2" type="ORF">AB6A40_005271</name>
</gene>
<dbReference type="Pfam" id="PF04004">
    <property type="entry name" value="Leo1"/>
    <property type="match status" value="1"/>
</dbReference>
<comment type="caution">
    <text evidence="2">The sequence shown here is derived from an EMBL/GenBank/DDBJ whole genome shotgun (WGS) entry which is preliminary data.</text>
</comment>
<feature type="region of interest" description="Disordered" evidence="1">
    <location>
        <begin position="1"/>
        <end position="228"/>
    </location>
</feature>
<sequence>MSSNSSERSDAESSSDIGTSGDGEGESSRQSSVNSNEFDVGHTEKANEAGSQASPLKSDSGSYSAPGTPVFDGNSKQQVVSGGSEESRGEKELKQNCTDEGDKSNRFDEKREEKRPTFAVGSDDESFSSNSSAREENPALSDEHSINMDDHERSAVSVSPAGDDDDHAGDAGSKNGRNGKSGLENIQLSESDSDEESNREKSMEPVEDDIVGPRLYPDPENQTDDEEHLEPTIVEVNTARICPNFQDDGLYFLKVPNFLSIDSRPFDPDHFEDEYDEDDVMDEEGRARLKLRVENTIRWRYTLNEEGELIKESNAKIVKWSDGTMGLYLGNELFDVSVQPMQKDNHLFMRQGAGLQGHAVFKDKLVFRPHSTDSITHRKMTLSMADRSNKSGKVKVVNAVGKDPESQKAELVRREEEKFRAQHRREAQQRRNRLRPVRHNPGLSASFLEERDDDSDAADESLGGTKGHYKHHEGDAYPVIGHSDSDDSASRRLQEAKNDNSSTDSDESHSKRSKKKKVIIEDDED</sequence>
<feature type="compositionally biased region" description="Low complexity" evidence="1">
    <location>
        <begin position="1"/>
        <end position="16"/>
    </location>
</feature>
<feature type="compositionally biased region" description="Basic and acidic residues" evidence="1">
    <location>
        <begin position="133"/>
        <end position="154"/>
    </location>
</feature>
<feature type="region of interest" description="Disordered" evidence="1">
    <location>
        <begin position="399"/>
        <end position="525"/>
    </location>
</feature>